<dbReference type="InterPro" id="IPR013094">
    <property type="entry name" value="AB_hydrolase_3"/>
</dbReference>
<feature type="domain" description="Alpha/beta hydrolase fold-3" evidence="3">
    <location>
        <begin position="62"/>
        <end position="109"/>
    </location>
</feature>
<keyword evidence="5" id="KW-1185">Reference proteome</keyword>
<dbReference type="Pfam" id="PF07859">
    <property type="entry name" value="Abhydrolase_3"/>
    <property type="match status" value="2"/>
</dbReference>
<dbReference type="EMBL" id="KI968691">
    <property type="protein sequence ID" value="EUN33221.1"/>
    <property type="molecule type" value="Genomic_DNA"/>
</dbReference>
<sequence length="271" mass="29577">MGMKRLFDLAPLTTDLFRVILEELGTISAEPTDVTYEDVNCPGTVRPAIWCKPKEASASRVILYLHGGGFVTGSPSSHRKLAGHLAKTSGCHALVLDYERAPENRFPKQEDQNIVFAGNSAGGSLTISSILMAKNLGLDLPAAIVAFSPWFDVTMNAESYDRDSTKQSFVIPEAIGLVAGAYVGNAPISDPLIDLLHADFTGLPPMYITAGTEEIHEKEALQLTEHARSAKVEVRLEIVKDMEHIWVMMAGRAPEADKTIAEAANFLRNRW</sequence>
<organism evidence="4 5">
    <name type="scientific">Bipolaris victoriae (strain FI3)</name>
    <name type="common">Victoria blight of oats agent</name>
    <name type="synonym">Cochliobolus victoriae</name>
    <dbReference type="NCBI Taxonomy" id="930091"/>
    <lineage>
        <taxon>Eukaryota</taxon>
        <taxon>Fungi</taxon>
        <taxon>Dikarya</taxon>
        <taxon>Ascomycota</taxon>
        <taxon>Pezizomycotina</taxon>
        <taxon>Dothideomycetes</taxon>
        <taxon>Pleosporomycetidae</taxon>
        <taxon>Pleosporales</taxon>
        <taxon>Pleosporineae</taxon>
        <taxon>Pleosporaceae</taxon>
        <taxon>Bipolaris</taxon>
    </lineage>
</organism>
<dbReference type="PANTHER" id="PTHR48081:SF8">
    <property type="entry name" value="ALPHA_BETA HYDROLASE FOLD-3 DOMAIN-CONTAINING PROTEIN-RELATED"/>
    <property type="match status" value="1"/>
</dbReference>
<name>W7EYR2_BIPV3</name>
<dbReference type="PANTHER" id="PTHR48081">
    <property type="entry name" value="AB HYDROLASE SUPERFAMILY PROTEIN C4A8.06C"/>
    <property type="match status" value="1"/>
</dbReference>
<protein>
    <recommendedName>
        <fullName evidence="3">Alpha/beta hydrolase fold-3 domain-containing protein</fullName>
    </recommendedName>
</protein>
<evidence type="ECO:0000256" key="2">
    <source>
        <dbReference type="ARBA" id="ARBA00022801"/>
    </source>
</evidence>
<dbReference type="GeneID" id="26255050"/>
<dbReference type="InterPro" id="IPR002168">
    <property type="entry name" value="Lipase_GDXG_HIS_AS"/>
</dbReference>
<comment type="similarity">
    <text evidence="1">Belongs to the 'GDXG' lipolytic enzyme family.</text>
</comment>
<evidence type="ECO:0000256" key="1">
    <source>
        <dbReference type="ARBA" id="ARBA00010515"/>
    </source>
</evidence>
<accession>W7EYR2</accession>
<proteinExistence type="inferred from homology"/>
<evidence type="ECO:0000313" key="5">
    <source>
        <dbReference type="Proteomes" id="UP000054337"/>
    </source>
</evidence>
<keyword evidence="2" id="KW-0378">Hydrolase</keyword>
<dbReference type="InterPro" id="IPR050300">
    <property type="entry name" value="GDXG_lipolytic_enzyme"/>
</dbReference>
<evidence type="ECO:0000313" key="4">
    <source>
        <dbReference type="EMBL" id="EUN33221.1"/>
    </source>
</evidence>
<evidence type="ECO:0000259" key="3">
    <source>
        <dbReference type="Pfam" id="PF07859"/>
    </source>
</evidence>
<dbReference type="InterPro" id="IPR029058">
    <property type="entry name" value="AB_hydrolase_fold"/>
</dbReference>
<feature type="domain" description="Alpha/beta hydrolase fold-3" evidence="3">
    <location>
        <begin position="111"/>
        <end position="247"/>
    </location>
</feature>
<dbReference type="AlphaFoldDB" id="W7EYR2"/>
<dbReference type="PROSITE" id="PS01173">
    <property type="entry name" value="LIPASE_GDXG_HIS"/>
    <property type="match status" value="1"/>
</dbReference>
<reference evidence="4 5" key="1">
    <citation type="journal article" date="2013" name="PLoS Genet.">
        <title>Comparative genome structure, secondary metabolite, and effector coding capacity across Cochliobolus pathogens.</title>
        <authorList>
            <person name="Condon B.J."/>
            <person name="Leng Y."/>
            <person name="Wu D."/>
            <person name="Bushley K.E."/>
            <person name="Ohm R.A."/>
            <person name="Otillar R."/>
            <person name="Martin J."/>
            <person name="Schackwitz W."/>
            <person name="Grimwood J."/>
            <person name="MohdZainudin N."/>
            <person name="Xue C."/>
            <person name="Wang R."/>
            <person name="Manning V.A."/>
            <person name="Dhillon B."/>
            <person name="Tu Z.J."/>
            <person name="Steffenson B.J."/>
            <person name="Salamov A."/>
            <person name="Sun H."/>
            <person name="Lowry S."/>
            <person name="LaButti K."/>
            <person name="Han J."/>
            <person name="Copeland A."/>
            <person name="Lindquist E."/>
            <person name="Barry K."/>
            <person name="Schmutz J."/>
            <person name="Baker S.E."/>
            <person name="Ciuffetti L.M."/>
            <person name="Grigoriev I.V."/>
            <person name="Zhong S."/>
            <person name="Turgeon B.G."/>
        </authorList>
    </citation>
    <scope>NUCLEOTIDE SEQUENCE [LARGE SCALE GENOMIC DNA]</scope>
    <source>
        <strain evidence="4 5">FI3</strain>
    </source>
</reference>
<dbReference type="HOGENOM" id="CLU_012494_13_1_1"/>
<dbReference type="RefSeq" id="XP_014562648.1">
    <property type="nucleotide sequence ID" value="XM_014707162.1"/>
</dbReference>
<dbReference type="SUPFAM" id="SSF53474">
    <property type="entry name" value="alpha/beta-Hydrolases"/>
    <property type="match status" value="1"/>
</dbReference>
<dbReference type="Gene3D" id="3.40.50.1820">
    <property type="entry name" value="alpha/beta hydrolase"/>
    <property type="match status" value="1"/>
</dbReference>
<dbReference type="GO" id="GO:0016787">
    <property type="term" value="F:hydrolase activity"/>
    <property type="evidence" value="ECO:0007669"/>
    <property type="project" value="UniProtKB-KW"/>
</dbReference>
<gene>
    <name evidence="4" type="ORF">COCVIDRAFT_32704</name>
</gene>
<dbReference type="Proteomes" id="UP000054337">
    <property type="component" value="Unassembled WGS sequence"/>
</dbReference>